<protein>
    <submittedName>
        <fullName evidence="5">Pilus assembly protein CpaC</fullName>
    </submittedName>
</protein>
<dbReference type="Pfam" id="PF13629">
    <property type="entry name" value="T2SS-T3SS_pil_N"/>
    <property type="match status" value="1"/>
</dbReference>
<evidence type="ECO:0000256" key="1">
    <source>
        <dbReference type="RuleBase" id="RU004003"/>
    </source>
</evidence>
<dbReference type="Proteomes" id="UP000183685">
    <property type="component" value="Unassembled WGS sequence"/>
</dbReference>
<dbReference type="PRINTS" id="PR00811">
    <property type="entry name" value="BCTERIALGSPD"/>
</dbReference>
<dbReference type="PROSITE" id="PS50914">
    <property type="entry name" value="BON"/>
    <property type="match status" value="1"/>
</dbReference>
<dbReference type="Pfam" id="PF04972">
    <property type="entry name" value="BON"/>
    <property type="match status" value="1"/>
</dbReference>
<proteinExistence type="inferred from homology"/>
<dbReference type="InterPro" id="IPR050810">
    <property type="entry name" value="Bact_Secretion_Sys_Channel"/>
</dbReference>
<evidence type="ECO:0000313" key="5">
    <source>
        <dbReference type="EMBL" id="SDD85715.1"/>
    </source>
</evidence>
<dbReference type="GO" id="GO:0015627">
    <property type="term" value="C:type II protein secretion system complex"/>
    <property type="evidence" value="ECO:0007669"/>
    <property type="project" value="TreeGrafter"/>
</dbReference>
<feature type="chain" id="PRO_5010234262" evidence="3">
    <location>
        <begin position="30"/>
        <end position="483"/>
    </location>
</feature>
<dbReference type="InterPro" id="IPR007055">
    <property type="entry name" value="BON_dom"/>
</dbReference>
<feature type="signal peptide" evidence="3">
    <location>
        <begin position="1"/>
        <end position="29"/>
    </location>
</feature>
<comment type="similarity">
    <text evidence="1">Belongs to the bacterial secretin family.</text>
</comment>
<name>A0A1G6Y815_9PROT</name>
<dbReference type="OrthoDB" id="9775455at2"/>
<dbReference type="EMBL" id="FNAK01000003">
    <property type="protein sequence ID" value="SDD85715.1"/>
    <property type="molecule type" value="Genomic_DNA"/>
</dbReference>
<keyword evidence="6" id="KW-1185">Reference proteome</keyword>
<evidence type="ECO:0000256" key="2">
    <source>
        <dbReference type="SAM" id="MobiDB-lite"/>
    </source>
</evidence>
<dbReference type="InterPro" id="IPR032789">
    <property type="entry name" value="T2SS-T3SS_pil_N"/>
</dbReference>
<feature type="domain" description="BON" evidence="4">
    <location>
        <begin position="110"/>
        <end position="179"/>
    </location>
</feature>
<feature type="region of interest" description="Disordered" evidence="2">
    <location>
        <begin position="457"/>
        <end position="483"/>
    </location>
</feature>
<reference evidence="5 6" key="1">
    <citation type="submission" date="2016-10" db="EMBL/GenBank/DDBJ databases">
        <authorList>
            <person name="de Groot N.N."/>
        </authorList>
    </citation>
    <scope>NUCLEOTIDE SEQUENCE [LARGE SCALE GENOMIC DNA]</scope>
    <source>
        <strain evidence="5 6">CGMCC 1.9109</strain>
    </source>
</reference>
<dbReference type="RefSeq" id="WP_068302215.1">
    <property type="nucleotide sequence ID" value="NZ_FNAK01000003.1"/>
</dbReference>
<dbReference type="InterPro" id="IPR004846">
    <property type="entry name" value="T2SS/T3SS_dom"/>
</dbReference>
<accession>A0A1G6Y815</accession>
<dbReference type="STRING" id="637679.GCA_001550055_01177"/>
<dbReference type="PANTHER" id="PTHR30332">
    <property type="entry name" value="PROBABLE GENERAL SECRETION PATHWAY PROTEIN D"/>
    <property type="match status" value="1"/>
</dbReference>
<evidence type="ECO:0000256" key="3">
    <source>
        <dbReference type="SAM" id="SignalP"/>
    </source>
</evidence>
<sequence length="483" mass="52132">MIRQMNSIARTALIGLSLTALLSGTPVSAESLKTMSGASIVNAGETSLPLQVGKGTLVRLDRPASEVFIVDPEVADVQVKSPRVIYIYGKAQGETSFYAIDDKDQTIYSANVAVTRNLDALLRAYEDMLPGTAISISTYGNIIVLHGRVNSPDQAAKAEVLATDVLGTDRVLNELQITQPTQVNLRVRIAEVSRSVVKQLGFNWEGGYFGSSFGIGMITGRNVADIVVDPVTQGPLKLFQFPEQGVKSIYGDFISNTLDLNYAIDALDQQGFLTVLAEPNLTALTGQAANFLAGGEFPIPVPTREGIAIEYREFGVKLDFTPTVLNSGRISMRVRPEVSDLSSAGSIRVEGISIPSISTRRAETTVELGSGQSFAIAGLLQNDVVQDADKIPGLGDIPILGALFRSESFRRDETELLIVVTPYVVRPVSDRQLVLPTDRYVAPNDMDRFLNGRSWVPQPANEAANKDKQSGASLKKRAGFQLD</sequence>
<feature type="compositionally biased region" description="Basic residues" evidence="2">
    <location>
        <begin position="474"/>
        <end position="483"/>
    </location>
</feature>
<keyword evidence="3" id="KW-0732">Signal</keyword>
<dbReference type="Pfam" id="PF00263">
    <property type="entry name" value="Secretin"/>
    <property type="match status" value="1"/>
</dbReference>
<evidence type="ECO:0000313" key="6">
    <source>
        <dbReference type="Proteomes" id="UP000183685"/>
    </source>
</evidence>
<dbReference type="GO" id="GO:0009306">
    <property type="term" value="P:protein secretion"/>
    <property type="evidence" value="ECO:0007669"/>
    <property type="project" value="InterPro"/>
</dbReference>
<gene>
    <name evidence="5" type="ORF">SAMN04488071_1496</name>
</gene>
<evidence type="ECO:0000259" key="4">
    <source>
        <dbReference type="PROSITE" id="PS50914"/>
    </source>
</evidence>
<organism evidence="5 6">
    <name type="scientific">Kordiimonas lacus</name>
    <dbReference type="NCBI Taxonomy" id="637679"/>
    <lineage>
        <taxon>Bacteria</taxon>
        <taxon>Pseudomonadati</taxon>
        <taxon>Pseudomonadota</taxon>
        <taxon>Alphaproteobacteria</taxon>
        <taxon>Kordiimonadales</taxon>
        <taxon>Kordiimonadaceae</taxon>
        <taxon>Kordiimonas</taxon>
    </lineage>
</organism>
<dbReference type="AlphaFoldDB" id="A0A1G6Y815"/>
<dbReference type="InterPro" id="IPR001775">
    <property type="entry name" value="GspD/PilQ"/>
</dbReference>
<dbReference type="PANTHER" id="PTHR30332:SF17">
    <property type="entry name" value="TYPE IV PILIATION SYSTEM PROTEIN DR_0774-RELATED"/>
    <property type="match status" value="1"/>
</dbReference>